<evidence type="ECO:0000256" key="2">
    <source>
        <dbReference type="ARBA" id="ARBA00022777"/>
    </source>
</evidence>
<dbReference type="PANTHER" id="PTHR47363:SF1">
    <property type="entry name" value="GLUCOKINASE"/>
    <property type="match status" value="1"/>
</dbReference>
<dbReference type="GO" id="GO:0005737">
    <property type="term" value="C:cytoplasm"/>
    <property type="evidence" value="ECO:0007669"/>
    <property type="project" value="UniProtKB-SubCell"/>
</dbReference>
<dbReference type="InterPro" id="IPR003836">
    <property type="entry name" value="Glucokinase"/>
</dbReference>
<evidence type="ECO:0000256" key="4">
    <source>
        <dbReference type="RuleBase" id="RU004046"/>
    </source>
</evidence>
<keyword evidence="3" id="KW-0963">Cytoplasm</keyword>
<dbReference type="NCBIfam" id="TIGR00749">
    <property type="entry name" value="glk"/>
    <property type="match status" value="1"/>
</dbReference>
<dbReference type="HAMAP" id="MF_00524">
    <property type="entry name" value="Glucokinase"/>
    <property type="match status" value="1"/>
</dbReference>
<dbReference type="GO" id="GO:0005536">
    <property type="term" value="F:D-glucose binding"/>
    <property type="evidence" value="ECO:0007669"/>
    <property type="project" value="InterPro"/>
</dbReference>
<dbReference type="SUPFAM" id="SSF53067">
    <property type="entry name" value="Actin-like ATPase domain"/>
    <property type="match status" value="1"/>
</dbReference>
<dbReference type="GO" id="GO:0005524">
    <property type="term" value="F:ATP binding"/>
    <property type="evidence" value="ECO:0007669"/>
    <property type="project" value="UniProtKB-UniRule"/>
</dbReference>
<keyword evidence="3" id="KW-0067">ATP-binding</keyword>
<dbReference type="GO" id="GO:0006096">
    <property type="term" value="P:glycolytic process"/>
    <property type="evidence" value="ECO:0007669"/>
    <property type="project" value="UniProtKB-UniRule"/>
</dbReference>
<dbReference type="CDD" id="cd24008">
    <property type="entry name" value="ASKHA_NBD_GLK"/>
    <property type="match status" value="1"/>
</dbReference>
<dbReference type="InParanoid" id="A0A330L4X7"/>
<keyword evidence="3" id="KW-0324">Glycolysis</keyword>
<dbReference type="Gene3D" id="3.30.420.40">
    <property type="match status" value="1"/>
</dbReference>
<dbReference type="Pfam" id="PF02685">
    <property type="entry name" value="Glucokinase"/>
    <property type="match status" value="1"/>
</dbReference>
<evidence type="ECO:0000313" key="6">
    <source>
        <dbReference type="Proteomes" id="UP000248168"/>
    </source>
</evidence>
<dbReference type="Proteomes" id="UP000248168">
    <property type="component" value="Unassembled WGS sequence"/>
</dbReference>
<dbReference type="Gene3D" id="3.40.367.20">
    <property type="match status" value="1"/>
</dbReference>
<keyword evidence="1 3" id="KW-0808">Transferase</keyword>
<comment type="catalytic activity">
    <reaction evidence="3">
        <text>D-glucose + ATP = D-glucose 6-phosphate + ADP + H(+)</text>
        <dbReference type="Rhea" id="RHEA:17825"/>
        <dbReference type="ChEBI" id="CHEBI:4167"/>
        <dbReference type="ChEBI" id="CHEBI:15378"/>
        <dbReference type="ChEBI" id="CHEBI:30616"/>
        <dbReference type="ChEBI" id="CHEBI:61548"/>
        <dbReference type="ChEBI" id="CHEBI:456216"/>
        <dbReference type="EC" id="2.7.1.2"/>
    </reaction>
</comment>
<dbReference type="RefSeq" id="WP_121988785.1">
    <property type="nucleotide sequence ID" value="NZ_OUNR01000012.1"/>
</dbReference>
<accession>A0A330L4X7</accession>
<dbReference type="GO" id="GO:0004340">
    <property type="term" value="F:glucokinase activity"/>
    <property type="evidence" value="ECO:0007669"/>
    <property type="project" value="UniProtKB-UniRule"/>
</dbReference>
<keyword evidence="6" id="KW-1185">Reference proteome</keyword>
<evidence type="ECO:0000256" key="1">
    <source>
        <dbReference type="ARBA" id="ARBA00022679"/>
    </source>
</evidence>
<comment type="subcellular location">
    <subcellularLocation>
        <location evidence="3">Cytoplasm</location>
    </subcellularLocation>
</comment>
<evidence type="ECO:0000256" key="3">
    <source>
        <dbReference type="HAMAP-Rule" id="MF_00524"/>
    </source>
</evidence>
<proteinExistence type="inferred from homology"/>
<dbReference type="PANTHER" id="PTHR47363">
    <property type="entry name" value="GLUCOKINASE"/>
    <property type="match status" value="1"/>
</dbReference>
<feature type="binding site" evidence="3">
    <location>
        <begin position="5"/>
        <end position="10"/>
    </location>
    <ligand>
        <name>ATP</name>
        <dbReference type="ChEBI" id="CHEBI:30616"/>
    </ligand>
</feature>
<keyword evidence="3" id="KW-0547">Nucleotide-binding</keyword>
<organism evidence="5 6">
    <name type="scientific">Nitrospira lenta</name>
    <dbReference type="NCBI Taxonomy" id="1436998"/>
    <lineage>
        <taxon>Bacteria</taxon>
        <taxon>Pseudomonadati</taxon>
        <taxon>Nitrospirota</taxon>
        <taxon>Nitrospiria</taxon>
        <taxon>Nitrospirales</taxon>
        <taxon>Nitrospiraceae</taxon>
        <taxon>Nitrospira</taxon>
    </lineage>
</organism>
<protein>
    <recommendedName>
        <fullName evidence="3">Glucokinase</fullName>
        <ecNumber evidence="3">2.7.1.2</ecNumber>
    </recommendedName>
    <alternativeName>
        <fullName evidence="3">Glucose kinase</fullName>
    </alternativeName>
</protein>
<dbReference type="OrthoDB" id="9810372at2"/>
<dbReference type="FunCoup" id="A0A330L4X7">
    <property type="interactions" value="182"/>
</dbReference>
<name>A0A330L4X7_9BACT</name>
<dbReference type="AlphaFoldDB" id="A0A330L4X7"/>
<dbReference type="EMBL" id="OUNR01000012">
    <property type="protein sequence ID" value="SPP64380.1"/>
    <property type="molecule type" value="Genomic_DNA"/>
</dbReference>
<dbReference type="EC" id="2.7.1.2" evidence="3"/>
<sequence>MILAGDIGGTKTNLALYDWPTERVEPVRLETFLSADYKSLEEILEEFLTPPTPPMLLDEIDAAASSEGESNEAPAPPEPVTLTAACFGIAGPVIENRSKTTNLPWVVDGAAIAKRFDIPRVQLLNDLEATAYGILLLRPDELEVLNPGSPPPQRQALALIAAGTGLGEAILFWDGKSYRPMPSEGGHADFAPNNDYEIELLRYLRSQFLHVSYERILSGPGLNAIYEYVRDTKKNEPTWLAEKIKAGDPAAEIAEAGLKGQADIAKQSLDLFASIYGAEAGNLALKALSLDGVYVAGGMAPKLIKKLQDGTFMKAFVNKGRYKRLLTNVPVKVVMNQKTALLGAASVAAALSHAPAL</sequence>
<keyword evidence="2 3" id="KW-0418">Kinase</keyword>
<dbReference type="InterPro" id="IPR043129">
    <property type="entry name" value="ATPase_NBD"/>
</dbReference>
<evidence type="ECO:0000313" key="5">
    <source>
        <dbReference type="EMBL" id="SPP64380.1"/>
    </source>
</evidence>
<gene>
    <name evidence="3 5" type="primary">glk</name>
    <name evidence="5" type="ORF">NITLEN_20019</name>
</gene>
<reference evidence="6" key="1">
    <citation type="submission" date="2018-04" db="EMBL/GenBank/DDBJ databases">
        <authorList>
            <person name="Lucker S."/>
            <person name="Sakoula D."/>
        </authorList>
    </citation>
    <scope>NUCLEOTIDE SEQUENCE [LARGE SCALE GENOMIC DNA]</scope>
</reference>
<comment type="similarity">
    <text evidence="3 4">Belongs to the bacterial glucokinase family.</text>
</comment>